<keyword evidence="1" id="KW-0732">Signal</keyword>
<name>A0A3L8Q1U1_9GAMM</name>
<feature type="chain" id="PRO_5018132333" evidence="1">
    <location>
        <begin position="24"/>
        <end position="488"/>
    </location>
</feature>
<dbReference type="Proteomes" id="UP000281474">
    <property type="component" value="Unassembled WGS sequence"/>
</dbReference>
<evidence type="ECO:0000313" key="3">
    <source>
        <dbReference type="Proteomes" id="UP000281474"/>
    </source>
</evidence>
<proteinExistence type="predicted"/>
<organism evidence="2 3">
    <name type="scientific">Parashewanella curva</name>
    <dbReference type="NCBI Taxonomy" id="2338552"/>
    <lineage>
        <taxon>Bacteria</taxon>
        <taxon>Pseudomonadati</taxon>
        <taxon>Pseudomonadota</taxon>
        <taxon>Gammaproteobacteria</taxon>
        <taxon>Alteromonadales</taxon>
        <taxon>Shewanellaceae</taxon>
        <taxon>Parashewanella</taxon>
    </lineage>
</organism>
<dbReference type="AlphaFoldDB" id="A0A3L8Q1U1"/>
<evidence type="ECO:0000313" key="2">
    <source>
        <dbReference type="EMBL" id="RLV61440.1"/>
    </source>
</evidence>
<keyword evidence="3" id="KW-1185">Reference proteome</keyword>
<dbReference type="RefSeq" id="WP_121837261.1">
    <property type="nucleotide sequence ID" value="NZ_ML014754.1"/>
</dbReference>
<comment type="caution">
    <text evidence="2">The sequence shown here is derived from an EMBL/GenBank/DDBJ whole genome shotgun (WGS) entry which is preliminary data.</text>
</comment>
<sequence>MYSQVIRIVSLVILVCISASTIAGEGQDAAKVDGGILLEIGIKNQRQSTVKINKTLGFFRVNNIDTLPRYGLLLRERRSKKEIRISPYDLGAETASVSGEGAVLGGEILYDDIVSDVFRQGQRIRRIKVDFKSFVIDTPFKNRADRVDLEGSRFYDIFLIDGNQNIISGVAEEITKTSIPVEIVNINYKTHIYIEGETYFNDVRVRTGRIDIPDSYPVRNFFYALKSNKVKQKKEGTYTTNHLVSYVNDYVRPQQRSSNKIYSDPKRNSIFFQTYEEIELGHAPGSVYALPLGYLPSTVILGDDIFGKGLSSGWYEPSLYMSARYPYQSDFGTIKKQPNKPNVRVSELDREIVSLITHVNTSQGNRYFDPKPLEQPEFHKQRFYIVSKYDKEGRIELKPLNKLHGEDKTAQNISLKDIANGDKVWYGSSVRWFSTDLSGKLVIRDGYLGWHDPRGKYAFLKLHNGQPATGKYAPKVGTVFVFNWAKWN</sequence>
<dbReference type="EMBL" id="QZEI01000003">
    <property type="protein sequence ID" value="RLV61440.1"/>
    <property type="molecule type" value="Genomic_DNA"/>
</dbReference>
<feature type="signal peptide" evidence="1">
    <location>
        <begin position="1"/>
        <end position="23"/>
    </location>
</feature>
<gene>
    <name evidence="2" type="ORF">D5018_01745</name>
</gene>
<reference evidence="2 3" key="1">
    <citation type="submission" date="2018-09" db="EMBL/GenBank/DDBJ databases">
        <title>Phylogeny of the Shewanellaceae, and recommendation for two new genera, Pseudoshewanella and Parashewanella.</title>
        <authorList>
            <person name="Wang G."/>
        </authorList>
    </citation>
    <scope>NUCLEOTIDE SEQUENCE [LARGE SCALE GENOMIC DNA]</scope>
    <source>
        <strain evidence="2 3">C51</strain>
    </source>
</reference>
<evidence type="ECO:0000256" key="1">
    <source>
        <dbReference type="SAM" id="SignalP"/>
    </source>
</evidence>
<protein>
    <submittedName>
        <fullName evidence="2">Uncharacterized protein</fullName>
    </submittedName>
</protein>
<accession>A0A3L8Q1U1</accession>